<dbReference type="EMBL" id="JACHVA010000101">
    <property type="protein sequence ID" value="MBC2602680.1"/>
    <property type="molecule type" value="Genomic_DNA"/>
</dbReference>
<gene>
    <name evidence="2" type="ORF">H5P30_12930</name>
</gene>
<name>A0A7X1AZ70_9BACT</name>
<feature type="transmembrane region" description="Helical" evidence="1">
    <location>
        <begin position="21"/>
        <end position="39"/>
    </location>
</feature>
<dbReference type="SUPFAM" id="SSF54523">
    <property type="entry name" value="Pili subunits"/>
    <property type="match status" value="1"/>
</dbReference>
<dbReference type="Gene3D" id="3.30.700.10">
    <property type="entry name" value="Glycoprotein, Type 4 Pilin"/>
    <property type="match status" value="1"/>
</dbReference>
<dbReference type="RefSeq" id="WP_354586889.1">
    <property type="nucleotide sequence ID" value="NZ_JBEPNX010000001.1"/>
</dbReference>
<comment type="caution">
    <text evidence="2">The sequence shown here is derived from an EMBL/GenBank/DDBJ whole genome shotgun (WGS) entry which is preliminary data.</text>
</comment>
<accession>A0A7X1AZ70</accession>
<evidence type="ECO:0000313" key="3">
    <source>
        <dbReference type="Proteomes" id="UP000525652"/>
    </source>
</evidence>
<proteinExistence type="predicted"/>
<protein>
    <submittedName>
        <fullName evidence="2">Type II secretion system protein</fullName>
    </submittedName>
</protein>
<keyword evidence="1" id="KW-0472">Membrane</keyword>
<dbReference type="AlphaFoldDB" id="A0A7X1AZ70"/>
<dbReference type="PANTHER" id="PTHR30093:SF2">
    <property type="entry name" value="TYPE II SECRETION SYSTEM PROTEIN H"/>
    <property type="match status" value="1"/>
</dbReference>
<evidence type="ECO:0000256" key="1">
    <source>
        <dbReference type="SAM" id="Phobius"/>
    </source>
</evidence>
<keyword evidence="1" id="KW-0812">Transmembrane</keyword>
<dbReference type="Proteomes" id="UP000525652">
    <property type="component" value="Unassembled WGS sequence"/>
</dbReference>
<reference evidence="2 3" key="1">
    <citation type="submission" date="2020-07" db="EMBL/GenBank/DDBJ databases">
        <authorList>
            <person name="Feng X."/>
        </authorList>
    </citation>
    <scope>NUCLEOTIDE SEQUENCE [LARGE SCALE GENOMIC DNA]</scope>
    <source>
        <strain evidence="2 3">JCM14086</strain>
    </source>
</reference>
<keyword evidence="3" id="KW-1185">Reference proteome</keyword>
<dbReference type="NCBIfam" id="TIGR02532">
    <property type="entry name" value="IV_pilin_GFxxxE"/>
    <property type="match status" value="1"/>
</dbReference>
<dbReference type="PANTHER" id="PTHR30093">
    <property type="entry name" value="GENERAL SECRETION PATHWAY PROTEIN G"/>
    <property type="match status" value="1"/>
</dbReference>
<keyword evidence="1" id="KW-1133">Transmembrane helix</keyword>
<dbReference type="Pfam" id="PF07963">
    <property type="entry name" value="N_methyl"/>
    <property type="match status" value="1"/>
</dbReference>
<sequence>MRHSMLGIQSRRHSGFTLIELLAVLAVIAILAGLIYVGVGKVLQSARTTQLSSHMRNVHMGLMSYVAENKGVFPGAAGHVNTPGDNSWQAAVAPYLGEGSISPQNWYSAKVIENSVFHDPLDTSLKTSGSERPIRNIAINGMSGEGDIPTGVTNRRANTIEFPARLMALTTGISSKYGDEFSKGGMRVNHNYYKDEIFVDQLTRIPGEYYCVFVDGHLEVRTLDEMLEEASLGANSVFFDPAGSNGKGWP</sequence>
<dbReference type="InterPro" id="IPR012902">
    <property type="entry name" value="N_methyl_site"/>
</dbReference>
<evidence type="ECO:0000313" key="2">
    <source>
        <dbReference type="EMBL" id="MBC2602680.1"/>
    </source>
</evidence>
<dbReference type="InterPro" id="IPR045584">
    <property type="entry name" value="Pilin-like"/>
</dbReference>
<organism evidence="2 3">
    <name type="scientific">Puniceicoccus vermicola</name>
    <dbReference type="NCBI Taxonomy" id="388746"/>
    <lineage>
        <taxon>Bacteria</taxon>
        <taxon>Pseudomonadati</taxon>
        <taxon>Verrucomicrobiota</taxon>
        <taxon>Opitutia</taxon>
        <taxon>Puniceicoccales</taxon>
        <taxon>Puniceicoccaceae</taxon>
        <taxon>Puniceicoccus</taxon>
    </lineage>
</organism>
<dbReference type="PROSITE" id="PS00409">
    <property type="entry name" value="PROKAR_NTER_METHYL"/>
    <property type="match status" value="1"/>
</dbReference>